<evidence type="ECO:0000313" key="3">
    <source>
        <dbReference type="EMBL" id="PRD55635.1"/>
    </source>
</evidence>
<dbReference type="PANTHER" id="PTHR30157">
    <property type="entry name" value="FERRIC REDUCTASE, NADPH-DEPENDENT"/>
    <property type="match status" value="1"/>
</dbReference>
<dbReference type="InterPro" id="IPR014543">
    <property type="entry name" value="UCP028291"/>
</dbReference>
<sequence length="361" mass="39546">MPTVLSSFAAVKLQAPQDMLDKLCNVFSEHARVERDEAEGRIETPYGKAHLTIAGDVLSLDVEAGDETSLAYVRMVLADSLLGFAGNEKPQLSWVGDGLDSTELPYFREMRVVSACDLTPHMRRIRLRGANLARFAIGGLHVRLLFAPEGRKSVWPTMGRDGRPVWPEGDDALTARVYTIRTIDIERGEVDIDMVVHPGNDTPGSTWALNAKPGGIVGMTGPGGGSVEDARRYLLVGDETALPAIGRILETLPAEAQATVILEIDSPADRQPLHSAAALDVRWIYRDGAPAGTTGRLAGIVEGLDSSVISPDTFVWAGCEFTDFKQIRAHLRKERKHERSKHLVVAYWRRGFDGDNARRDD</sequence>
<dbReference type="InterPro" id="IPR017938">
    <property type="entry name" value="Riboflavin_synthase-like_b-brl"/>
</dbReference>
<dbReference type="InterPro" id="IPR039261">
    <property type="entry name" value="FNR_nucleotide-bd"/>
</dbReference>
<dbReference type="Gene3D" id="3.40.50.80">
    <property type="entry name" value="Nucleotide-binding domain of ferredoxin-NADP reductase (FNR) module"/>
    <property type="match status" value="1"/>
</dbReference>
<evidence type="ECO:0000259" key="2">
    <source>
        <dbReference type="PROSITE" id="PS51384"/>
    </source>
</evidence>
<dbReference type="Gene3D" id="2.40.30.10">
    <property type="entry name" value="Translation factors"/>
    <property type="match status" value="1"/>
</dbReference>
<proteinExistence type="inferred from homology"/>
<dbReference type="PROSITE" id="PS51384">
    <property type="entry name" value="FAD_FR"/>
    <property type="match status" value="1"/>
</dbReference>
<gene>
    <name evidence="3" type="ORF">C5750_08635</name>
</gene>
<accession>A0A2S9JR21</accession>
<dbReference type="Pfam" id="PF08021">
    <property type="entry name" value="FAD_binding_9"/>
    <property type="match status" value="1"/>
</dbReference>
<keyword evidence="4" id="KW-1185">Reference proteome</keyword>
<dbReference type="Pfam" id="PF09981">
    <property type="entry name" value="DUF2218"/>
    <property type="match status" value="1"/>
</dbReference>
<dbReference type="EMBL" id="PVBT01000002">
    <property type="protein sequence ID" value="PRD55635.1"/>
    <property type="molecule type" value="Genomic_DNA"/>
</dbReference>
<dbReference type="PANTHER" id="PTHR30157:SF0">
    <property type="entry name" value="NADPH-DEPENDENT FERRIC-CHELATE REDUCTASE"/>
    <property type="match status" value="1"/>
</dbReference>
<comment type="caution">
    <text evidence="3">The sequence shown here is derived from an EMBL/GenBank/DDBJ whole genome shotgun (WGS) entry which is preliminary data.</text>
</comment>
<organism evidence="3 4">
    <name type="scientific">Phyllobacterium myrsinacearum</name>
    <dbReference type="NCBI Taxonomy" id="28101"/>
    <lineage>
        <taxon>Bacteria</taxon>
        <taxon>Pseudomonadati</taxon>
        <taxon>Pseudomonadota</taxon>
        <taxon>Alphaproteobacteria</taxon>
        <taxon>Hyphomicrobiales</taxon>
        <taxon>Phyllobacteriaceae</taxon>
        <taxon>Phyllobacterium</taxon>
    </lineage>
</organism>
<feature type="domain" description="FAD-binding FR-type" evidence="2">
    <location>
        <begin position="105"/>
        <end position="229"/>
    </location>
</feature>
<dbReference type="GO" id="GO:0016491">
    <property type="term" value="F:oxidoreductase activity"/>
    <property type="evidence" value="ECO:0007669"/>
    <property type="project" value="InterPro"/>
</dbReference>
<dbReference type="InterPro" id="IPR007037">
    <property type="entry name" value="SIP_rossman_dom"/>
</dbReference>
<dbReference type="CDD" id="cd06193">
    <property type="entry name" value="siderophore_interacting"/>
    <property type="match status" value="1"/>
</dbReference>
<dbReference type="AlphaFoldDB" id="A0A2S9JR21"/>
<reference evidence="3 4" key="1">
    <citation type="submission" date="2018-02" db="EMBL/GenBank/DDBJ databases">
        <title>The draft genome of Phyllobacterium myrsinacearum DSM5892.</title>
        <authorList>
            <person name="Li L."/>
            <person name="Liu L."/>
            <person name="Zhang X."/>
            <person name="Wang T."/>
        </authorList>
    </citation>
    <scope>NUCLEOTIDE SEQUENCE [LARGE SCALE GENOMIC DNA]</scope>
    <source>
        <strain evidence="3 4">DSM 5892</strain>
    </source>
</reference>
<dbReference type="Gene3D" id="3.30.310.50">
    <property type="entry name" value="Alpha-D-phosphohexomutase, C-terminal domain"/>
    <property type="match status" value="1"/>
</dbReference>
<dbReference type="InterPro" id="IPR039374">
    <property type="entry name" value="SIP_fam"/>
</dbReference>
<dbReference type="InterPro" id="IPR017927">
    <property type="entry name" value="FAD-bd_FR_type"/>
</dbReference>
<dbReference type="SUPFAM" id="SSF63380">
    <property type="entry name" value="Riboflavin synthase domain-like"/>
    <property type="match status" value="1"/>
</dbReference>
<name>A0A2S9JR21_9HYPH</name>
<comment type="similarity">
    <text evidence="1">Belongs to the SIP oxidoreductase family.</text>
</comment>
<dbReference type="Proteomes" id="UP000238563">
    <property type="component" value="Unassembled WGS sequence"/>
</dbReference>
<dbReference type="OrthoDB" id="9814826at2"/>
<evidence type="ECO:0000256" key="1">
    <source>
        <dbReference type="ARBA" id="ARBA00035644"/>
    </source>
</evidence>
<evidence type="ECO:0000313" key="4">
    <source>
        <dbReference type="Proteomes" id="UP000238563"/>
    </source>
</evidence>
<protein>
    <submittedName>
        <fullName evidence="3">Phage tail protein</fullName>
    </submittedName>
</protein>
<dbReference type="Pfam" id="PF04954">
    <property type="entry name" value="SIP"/>
    <property type="match status" value="1"/>
</dbReference>
<dbReference type="InterPro" id="IPR013113">
    <property type="entry name" value="SIP_FAD-bd"/>
</dbReference>